<dbReference type="Proteomes" id="UP000002011">
    <property type="component" value="Chromosome"/>
</dbReference>
<name>C6W1J4_DYAFD</name>
<gene>
    <name evidence="1" type="ordered locus">Dfer_2506</name>
</gene>
<protein>
    <submittedName>
        <fullName evidence="1">Uncharacterized protein</fullName>
    </submittedName>
</protein>
<dbReference type="HOGENOM" id="CLU_157827_0_0_10"/>
<accession>C6W1J4</accession>
<evidence type="ECO:0000313" key="2">
    <source>
        <dbReference type="Proteomes" id="UP000002011"/>
    </source>
</evidence>
<dbReference type="STRING" id="471854.Dfer_2506"/>
<organism evidence="1 2">
    <name type="scientific">Dyadobacter fermentans (strain ATCC 700827 / DSM 18053 / CIP 107007 / KCTC 52180 / NS114)</name>
    <dbReference type="NCBI Taxonomy" id="471854"/>
    <lineage>
        <taxon>Bacteria</taxon>
        <taxon>Pseudomonadati</taxon>
        <taxon>Bacteroidota</taxon>
        <taxon>Cytophagia</taxon>
        <taxon>Cytophagales</taxon>
        <taxon>Spirosomataceae</taxon>
        <taxon>Dyadobacter</taxon>
    </lineage>
</organism>
<dbReference type="AlphaFoldDB" id="C6W1J4"/>
<reference evidence="1 2" key="1">
    <citation type="journal article" date="2009" name="Stand. Genomic Sci.">
        <title>Complete genome sequence of Dyadobacter fermentans type strain (NS114).</title>
        <authorList>
            <person name="Lang E."/>
            <person name="Lapidus A."/>
            <person name="Chertkov O."/>
            <person name="Brettin T."/>
            <person name="Detter J.C."/>
            <person name="Han C."/>
            <person name="Copeland A."/>
            <person name="Glavina Del Rio T."/>
            <person name="Nolan M."/>
            <person name="Chen F."/>
            <person name="Lucas S."/>
            <person name="Tice H."/>
            <person name="Cheng J.F."/>
            <person name="Land M."/>
            <person name="Hauser L."/>
            <person name="Chang Y.J."/>
            <person name="Jeffries C.D."/>
            <person name="Kopitz M."/>
            <person name="Bruce D."/>
            <person name="Goodwin L."/>
            <person name="Pitluck S."/>
            <person name="Ovchinnikova G."/>
            <person name="Pati A."/>
            <person name="Ivanova N."/>
            <person name="Mavrommatis K."/>
            <person name="Chen A."/>
            <person name="Palaniappan K."/>
            <person name="Chain P."/>
            <person name="Bristow J."/>
            <person name="Eisen J.A."/>
            <person name="Markowitz V."/>
            <person name="Hugenholtz P."/>
            <person name="Goker M."/>
            <person name="Rohde M."/>
            <person name="Kyrpides N.C."/>
            <person name="Klenk H.P."/>
        </authorList>
    </citation>
    <scope>NUCLEOTIDE SEQUENCE [LARGE SCALE GENOMIC DNA]</scope>
    <source>
        <strain evidence="2">ATCC 700827 / DSM 18053 / CIP 107007 / KCTC 52180 / NS114</strain>
    </source>
</reference>
<proteinExistence type="predicted"/>
<dbReference type="eggNOG" id="ENOG50331HT">
    <property type="taxonomic scope" value="Bacteria"/>
</dbReference>
<sequence length="132" mass="15318">MNLSLCNNFHDSNFLLSVNTQNELFSTAKGYSVQCDLTSRIILHFGEIKASFRILDFLNFRRFINSIDIHSKIFDLSDESDYEFVEVPRLNTGHKMTLCEVIQLRELVNGTHFAIELNSMLHEVLFSEQELV</sequence>
<dbReference type="EMBL" id="CP001619">
    <property type="protein sequence ID" value="ACT93724.1"/>
    <property type="molecule type" value="Genomic_DNA"/>
</dbReference>
<dbReference type="KEGG" id="dfe:Dfer_2506"/>
<keyword evidence="2" id="KW-1185">Reference proteome</keyword>
<evidence type="ECO:0000313" key="1">
    <source>
        <dbReference type="EMBL" id="ACT93724.1"/>
    </source>
</evidence>